<accession>A0A368GRL6</accession>
<keyword evidence="3" id="KW-1185">Reference proteome</keyword>
<comment type="caution">
    <text evidence="2">The sequence shown here is derived from an EMBL/GenBank/DDBJ whole genome shotgun (WGS) entry which is preliminary data.</text>
</comment>
<name>A0A368GRL6_ANCCA</name>
<evidence type="ECO:0000313" key="2">
    <source>
        <dbReference type="EMBL" id="RCN45655.1"/>
    </source>
</evidence>
<dbReference type="SUPFAM" id="SSF56672">
    <property type="entry name" value="DNA/RNA polymerases"/>
    <property type="match status" value="1"/>
</dbReference>
<dbReference type="Proteomes" id="UP000252519">
    <property type="component" value="Unassembled WGS sequence"/>
</dbReference>
<dbReference type="InterPro" id="IPR043502">
    <property type="entry name" value="DNA/RNA_pol_sf"/>
</dbReference>
<dbReference type="STRING" id="29170.A0A368GRL6"/>
<dbReference type="AlphaFoldDB" id="A0A368GRL6"/>
<organism evidence="2 3">
    <name type="scientific">Ancylostoma caninum</name>
    <name type="common">Dog hookworm</name>
    <dbReference type="NCBI Taxonomy" id="29170"/>
    <lineage>
        <taxon>Eukaryota</taxon>
        <taxon>Metazoa</taxon>
        <taxon>Ecdysozoa</taxon>
        <taxon>Nematoda</taxon>
        <taxon>Chromadorea</taxon>
        <taxon>Rhabditida</taxon>
        <taxon>Rhabditina</taxon>
        <taxon>Rhabditomorpha</taxon>
        <taxon>Strongyloidea</taxon>
        <taxon>Ancylostomatidae</taxon>
        <taxon>Ancylostomatinae</taxon>
        <taxon>Ancylostoma</taxon>
    </lineage>
</organism>
<dbReference type="OrthoDB" id="10068174at2759"/>
<feature type="domain" description="Reverse transcriptase" evidence="1">
    <location>
        <begin position="57"/>
        <end position="175"/>
    </location>
</feature>
<dbReference type="Gene3D" id="3.30.70.270">
    <property type="match status" value="1"/>
</dbReference>
<dbReference type="EMBL" id="JOJR01000096">
    <property type="protein sequence ID" value="RCN45655.1"/>
    <property type="molecule type" value="Genomic_DNA"/>
</dbReference>
<protein>
    <recommendedName>
        <fullName evidence="1">Reverse transcriptase domain-containing protein</fullName>
    </recommendedName>
</protein>
<dbReference type="InterPro" id="IPR000477">
    <property type="entry name" value="RT_dom"/>
</dbReference>
<gene>
    <name evidence="2" type="ORF">ANCCAN_08312</name>
</gene>
<evidence type="ECO:0000259" key="1">
    <source>
        <dbReference type="Pfam" id="PF00078"/>
    </source>
</evidence>
<reference evidence="2 3" key="1">
    <citation type="submission" date="2014-10" db="EMBL/GenBank/DDBJ databases">
        <title>Draft genome of the hookworm Ancylostoma caninum.</title>
        <authorList>
            <person name="Mitreva M."/>
        </authorList>
    </citation>
    <scope>NUCLEOTIDE SEQUENCE [LARGE SCALE GENOMIC DNA]</scope>
    <source>
        <strain evidence="2 3">Baltimore</strain>
    </source>
</reference>
<dbReference type="Pfam" id="PF00078">
    <property type="entry name" value="RVT_1"/>
    <property type="match status" value="1"/>
</dbReference>
<evidence type="ECO:0000313" key="3">
    <source>
        <dbReference type="Proteomes" id="UP000252519"/>
    </source>
</evidence>
<dbReference type="InterPro" id="IPR052055">
    <property type="entry name" value="Hepadnavirus_pol/RT"/>
</dbReference>
<dbReference type="CDD" id="cd03714">
    <property type="entry name" value="RT_DIRS1"/>
    <property type="match status" value="1"/>
</dbReference>
<dbReference type="PANTHER" id="PTHR33050">
    <property type="entry name" value="REVERSE TRANSCRIPTASE DOMAIN-CONTAINING PROTEIN"/>
    <property type="match status" value="1"/>
</dbReference>
<dbReference type="PANTHER" id="PTHR33050:SF7">
    <property type="entry name" value="RIBONUCLEASE H"/>
    <property type="match status" value="1"/>
</dbReference>
<proteinExistence type="predicted"/>
<dbReference type="Gene3D" id="3.10.10.10">
    <property type="entry name" value="HIV Type 1 Reverse Transcriptase, subunit A, domain 1"/>
    <property type="match status" value="1"/>
</dbReference>
<sequence length="177" mass="20334">MDSPPRQSHAPNNRTTAASLAEFVDQTIEELLSTRAILECPAKPDVVSPLSVAQGKKLRLIFDLSWLNQFVVKESIKFEDISKAWDMLRSSRFLCAFDLKSGYHHVSVHPEFRKFFGFCWRNKFYTFNVLPFGFAPAPYIFTKIFKPLLANWRKNGINICLYIDDGIICGNSYEEVS</sequence>
<dbReference type="InterPro" id="IPR043128">
    <property type="entry name" value="Rev_trsase/Diguanyl_cyclase"/>
</dbReference>